<dbReference type="VEuPathDB" id="FungiDB:BO71DRAFT_447895"/>
<feature type="region of interest" description="Disordered" evidence="8">
    <location>
        <begin position="1"/>
        <end position="25"/>
    </location>
</feature>
<feature type="domain" description="Helicase C-terminal" evidence="10">
    <location>
        <begin position="867"/>
        <end position="1009"/>
    </location>
</feature>
<reference evidence="11 12" key="1">
    <citation type="submission" date="2018-02" db="EMBL/GenBank/DDBJ databases">
        <title>The genomes of Aspergillus section Nigri reveals drivers in fungal speciation.</title>
        <authorList>
            <consortium name="DOE Joint Genome Institute"/>
            <person name="Vesth T.C."/>
            <person name="Nybo J."/>
            <person name="Theobald S."/>
            <person name="Brandl J."/>
            <person name="Frisvad J.C."/>
            <person name="Nielsen K.F."/>
            <person name="Lyhne E.K."/>
            <person name="Kogle M.E."/>
            <person name="Kuo A."/>
            <person name="Riley R."/>
            <person name="Clum A."/>
            <person name="Nolan M."/>
            <person name="Lipzen A."/>
            <person name="Salamov A."/>
            <person name="Henrissat B."/>
            <person name="Wiebenga A."/>
            <person name="De vries R.P."/>
            <person name="Grigoriev I.V."/>
            <person name="Mortensen U.H."/>
            <person name="Andersen M.R."/>
            <person name="Baker S.E."/>
        </authorList>
    </citation>
    <scope>NUCLEOTIDE SEQUENCE [LARGE SCALE GENOMIC DNA]</scope>
    <source>
        <strain evidence="11 12">CBS 707.79</strain>
    </source>
</reference>
<dbReference type="Gene3D" id="3.40.50.300">
    <property type="entry name" value="P-loop containing nucleotide triphosphate hydrolases"/>
    <property type="match status" value="1"/>
</dbReference>
<dbReference type="Gene3D" id="3.40.50.10810">
    <property type="entry name" value="Tandem AAA-ATPase domain"/>
    <property type="match status" value="1"/>
</dbReference>
<accession>A0A319DJ08</accession>
<dbReference type="InterPro" id="IPR049730">
    <property type="entry name" value="SNF2/RAD54-like_C"/>
</dbReference>
<dbReference type="GO" id="GO:0005524">
    <property type="term" value="F:ATP binding"/>
    <property type="evidence" value="ECO:0007669"/>
    <property type="project" value="UniProtKB-KW"/>
</dbReference>
<dbReference type="PROSITE" id="PS51194">
    <property type="entry name" value="HELICASE_CTER"/>
    <property type="match status" value="1"/>
</dbReference>
<dbReference type="GO" id="GO:0005634">
    <property type="term" value="C:nucleus"/>
    <property type="evidence" value="ECO:0007669"/>
    <property type="project" value="TreeGrafter"/>
</dbReference>
<dbReference type="PROSITE" id="PS00518">
    <property type="entry name" value="ZF_RING_1"/>
    <property type="match status" value="1"/>
</dbReference>
<evidence type="ECO:0000256" key="3">
    <source>
        <dbReference type="ARBA" id="ARBA00022771"/>
    </source>
</evidence>
<feature type="compositionally biased region" description="Polar residues" evidence="8">
    <location>
        <begin position="117"/>
        <end position="128"/>
    </location>
</feature>
<evidence type="ECO:0000259" key="10">
    <source>
        <dbReference type="PROSITE" id="PS51194"/>
    </source>
</evidence>
<dbReference type="InterPro" id="IPR000330">
    <property type="entry name" value="SNF2_N"/>
</dbReference>
<dbReference type="Pfam" id="PF00176">
    <property type="entry name" value="SNF2-rel_dom"/>
    <property type="match status" value="1"/>
</dbReference>
<keyword evidence="3" id="KW-0863">Zinc-finger</keyword>
<evidence type="ECO:0008006" key="13">
    <source>
        <dbReference type="Google" id="ProtNLM"/>
    </source>
</evidence>
<dbReference type="CDD" id="cd18793">
    <property type="entry name" value="SF2_C_SNF"/>
    <property type="match status" value="1"/>
</dbReference>
<feature type="compositionally biased region" description="Polar residues" evidence="8">
    <location>
        <begin position="66"/>
        <end position="86"/>
    </location>
</feature>
<dbReference type="InterPro" id="IPR001650">
    <property type="entry name" value="Helicase_C-like"/>
</dbReference>
<evidence type="ECO:0000256" key="4">
    <source>
        <dbReference type="ARBA" id="ARBA00022801"/>
    </source>
</evidence>
<feature type="compositionally biased region" description="Basic residues" evidence="8">
    <location>
        <begin position="217"/>
        <end position="227"/>
    </location>
</feature>
<dbReference type="SMART" id="SM00487">
    <property type="entry name" value="DEXDc"/>
    <property type="match status" value="1"/>
</dbReference>
<dbReference type="GO" id="GO:0006281">
    <property type="term" value="P:DNA repair"/>
    <property type="evidence" value="ECO:0007669"/>
    <property type="project" value="TreeGrafter"/>
</dbReference>
<dbReference type="AlphaFoldDB" id="A0A319DJ08"/>
<evidence type="ECO:0000256" key="2">
    <source>
        <dbReference type="ARBA" id="ARBA00022741"/>
    </source>
</evidence>
<evidence type="ECO:0000256" key="6">
    <source>
        <dbReference type="ARBA" id="ARBA00022833"/>
    </source>
</evidence>
<feature type="region of interest" description="Disordered" evidence="8">
    <location>
        <begin position="791"/>
        <end position="843"/>
    </location>
</feature>
<feature type="region of interest" description="Disordered" evidence="8">
    <location>
        <begin position="52"/>
        <end position="134"/>
    </location>
</feature>
<keyword evidence="4" id="KW-0378">Hydrolase</keyword>
<dbReference type="InterPro" id="IPR038718">
    <property type="entry name" value="SNF2-like_sf"/>
</dbReference>
<dbReference type="PROSITE" id="PS51192">
    <property type="entry name" value="HELICASE_ATP_BIND_1"/>
    <property type="match status" value="1"/>
</dbReference>
<keyword evidence="6" id="KW-0862">Zinc</keyword>
<feature type="compositionally biased region" description="Low complexity" evidence="8">
    <location>
        <begin position="92"/>
        <end position="107"/>
    </location>
</feature>
<keyword evidence="7" id="KW-0067">ATP-binding</keyword>
<name>A0A319DJ08_9EURO</name>
<dbReference type="GO" id="GO:0008094">
    <property type="term" value="F:ATP-dependent activity, acting on DNA"/>
    <property type="evidence" value="ECO:0007669"/>
    <property type="project" value="TreeGrafter"/>
</dbReference>
<feature type="compositionally biased region" description="Low complexity" evidence="8">
    <location>
        <begin position="54"/>
        <end position="64"/>
    </location>
</feature>
<dbReference type="GO" id="GO:0016787">
    <property type="term" value="F:hydrolase activity"/>
    <property type="evidence" value="ECO:0007669"/>
    <property type="project" value="UniProtKB-KW"/>
</dbReference>
<dbReference type="PANTHER" id="PTHR45626:SF17">
    <property type="entry name" value="HELICASE-LIKE TRANSCRIPTION FACTOR"/>
    <property type="match status" value="1"/>
</dbReference>
<evidence type="ECO:0000313" key="11">
    <source>
        <dbReference type="EMBL" id="PYH97546.1"/>
    </source>
</evidence>
<sequence length="1058" mass="120139">MARVNPNDDNELFVTETEPQPLASSVIPDRGFIDLTDQEFFNLLEDFARRDGDAAAAEQQVEEAPSANTATSQNEGETTGSHTNGIDDQDPSSSSSGQIVSSSSSSSGDNETPAMNLDNNTGDQTSLSEWPEEELNAIALDDSLKSKFGDIDGWFRNIKNPSMTDIMPAGQETGPSQEGVQKAPRRKNKTNKVSSNETRRSMDFGLRVLLGHETKKGLSKKSRKRKLGASGGAEYQGPGDKSKGDQMSAKEYIEFLLSSTVISDAHNSASLQEIPLLKGYDKQKALTELVASIPAEGLETARSDKKKVLEATRMFSRRVRSDGKLGWKLKGLKTSLFHFQLLGAAFMRRRETVTQPPFGGLFCDIMGFGKTITSLVLANILDGKPFDPDDPVKTTLIVVPSQLVTHWKEQITKHCEPGEIGDVLVYRANTRLETLDPVKSLEKYDVIITTYDEVRRSYPRFKSPVDLVDEKKIIEWWHDIYLEEVGPLHQIKFHRIIIDEGQFIKNHISSVSIAVRALTGHFKWILSGTPVHNYLEEFYPHFEFIGVPRLGNFDRFAKDYCKTDEAHQRLVNLLRTFLFRRTHQSRLFSLPVIKLPDVDERIVKVNFCEVEREIYNAIQDLYIENINGKAHLDQPKLAQYRCFLAMILMLRMFCSHILTTQIVRWLVSVRKNTTILAKENQNGNPDQFIGELRGDSAKLTELFYNHMSQLHEDEQWEERLLRGNCPKCNFMPVGAVLTSCLHLYCEECYYLLENSGTGASTEWKPICNACQVVIEEAACFDYDRDMELRNNELQSEEQPQWQQRKKKEPKKKKKKDTKKKKISRLHQIGAPQTDEEDDKPDNDEQTDWIAACAEHMPSAKLVKIREIIENWIIVDPSVKVVIFTQFLDFVRILCTMCRKQGWSFRCLTGKMTLGAREDSMREFNDKGGNVRVMIASLKAGGIGLDMSAANKCILVDLWWNEAIQEQAFCRLFRIGQANKVEFVKILVNNSIDEYLHRLQTTKTAEITSIMGEDVLKDRDTVEDLLKMFGHVETDERGAWHLTSKSGGDKKEIFEGVQI</sequence>
<feature type="region of interest" description="Disordered" evidence="8">
    <location>
        <begin position="159"/>
        <end position="245"/>
    </location>
</feature>
<feature type="domain" description="Helicase ATP-binding" evidence="9">
    <location>
        <begin position="351"/>
        <end position="548"/>
    </location>
</feature>
<dbReference type="PANTHER" id="PTHR45626">
    <property type="entry name" value="TRANSCRIPTION TERMINATION FACTOR 2-RELATED"/>
    <property type="match status" value="1"/>
</dbReference>
<feature type="compositionally biased region" description="Basic residues" evidence="8">
    <location>
        <begin position="803"/>
        <end position="824"/>
    </location>
</feature>
<keyword evidence="12" id="KW-1185">Reference proteome</keyword>
<dbReference type="CDD" id="cd18008">
    <property type="entry name" value="DEXDc_SHPRH-like"/>
    <property type="match status" value="1"/>
</dbReference>
<dbReference type="InterPro" id="IPR017907">
    <property type="entry name" value="Znf_RING_CS"/>
</dbReference>
<evidence type="ECO:0000256" key="7">
    <source>
        <dbReference type="ARBA" id="ARBA00022840"/>
    </source>
</evidence>
<evidence type="ECO:0000256" key="1">
    <source>
        <dbReference type="ARBA" id="ARBA00022723"/>
    </source>
</evidence>
<dbReference type="GO" id="GO:0008270">
    <property type="term" value="F:zinc ion binding"/>
    <property type="evidence" value="ECO:0007669"/>
    <property type="project" value="UniProtKB-KW"/>
</dbReference>
<evidence type="ECO:0000256" key="8">
    <source>
        <dbReference type="SAM" id="MobiDB-lite"/>
    </source>
</evidence>
<organism evidence="11 12">
    <name type="scientific">Aspergillus ellipticus CBS 707.79</name>
    <dbReference type="NCBI Taxonomy" id="1448320"/>
    <lineage>
        <taxon>Eukaryota</taxon>
        <taxon>Fungi</taxon>
        <taxon>Dikarya</taxon>
        <taxon>Ascomycota</taxon>
        <taxon>Pezizomycotina</taxon>
        <taxon>Eurotiomycetes</taxon>
        <taxon>Eurotiomycetidae</taxon>
        <taxon>Eurotiales</taxon>
        <taxon>Aspergillaceae</taxon>
        <taxon>Aspergillus</taxon>
        <taxon>Aspergillus subgen. Circumdati</taxon>
    </lineage>
</organism>
<dbReference type="EMBL" id="KZ825823">
    <property type="protein sequence ID" value="PYH97546.1"/>
    <property type="molecule type" value="Genomic_DNA"/>
</dbReference>
<proteinExistence type="predicted"/>
<keyword evidence="1" id="KW-0479">Metal-binding</keyword>
<dbReference type="OrthoDB" id="1699231at2759"/>
<feature type="compositionally biased region" description="Acidic residues" evidence="8">
    <location>
        <begin position="833"/>
        <end position="843"/>
    </location>
</feature>
<dbReference type="InterPro" id="IPR027417">
    <property type="entry name" value="P-loop_NTPase"/>
</dbReference>
<dbReference type="InterPro" id="IPR014001">
    <property type="entry name" value="Helicase_ATP-bd"/>
</dbReference>
<keyword evidence="2" id="KW-0547">Nucleotide-binding</keyword>
<dbReference type="STRING" id="1448320.A0A319DJ08"/>
<feature type="compositionally biased region" description="Polar residues" evidence="8">
    <location>
        <begin position="791"/>
        <end position="802"/>
    </location>
</feature>
<evidence type="ECO:0000313" key="12">
    <source>
        <dbReference type="Proteomes" id="UP000247810"/>
    </source>
</evidence>
<evidence type="ECO:0000256" key="5">
    <source>
        <dbReference type="ARBA" id="ARBA00022806"/>
    </source>
</evidence>
<dbReference type="SUPFAM" id="SSF52540">
    <property type="entry name" value="P-loop containing nucleoside triphosphate hydrolases"/>
    <property type="match status" value="2"/>
</dbReference>
<dbReference type="InterPro" id="IPR050628">
    <property type="entry name" value="SNF2_RAD54_helicase_TF"/>
</dbReference>
<protein>
    <recommendedName>
        <fullName evidence="13">SNF2 family helicase</fullName>
    </recommendedName>
</protein>
<dbReference type="Proteomes" id="UP000247810">
    <property type="component" value="Unassembled WGS sequence"/>
</dbReference>
<dbReference type="SMART" id="SM00490">
    <property type="entry name" value="HELICc"/>
    <property type="match status" value="1"/>
</dbReference>
<evidence type="ECO:0000259" key="9">
    <source>
        <dbReference type="PROSITE" id="PS51192"/>
    </source>
</evidence>
<gene>
    <name evidence="11" type="ORF">BO71DRAFT_447895</name>
</gene>
<dbReference type="GO" id="GO:0004386">
    <property type="term" value="F:helicase activity"/>
    <property type="evidence" value="ECO:0007669"/>
    <property type="project" value="UniProtKB-KW"/>
</dbReference>
<dbReference type="Pfam" id="PF00271">
    <property type="entry name" value="Helicase_C"/>
    <property type="match status" value="1"/>
</dbReference>
<keyword evidence="5" id="KW-0347">Helicase</keyword>